<organism evidence="2 3">
    <name type="scientific">Streptomyces niveus</name>
    <name type="common">Streptomyces spheroides</name>
    <dbReference type="NCBI Taxonomy" id="193462"/>
    <lineage>
        <taxon>Bacteria</taxon>
        <taxon>Bacillati</taxon>
        <taxon>Actinomycetota</taxon>
        <taxon>Actinomycetes</taxon>
        <taxon>Kitasatosporales</taxon>
        <taxon>Streptomycetaceae</taxon>
        <taxon>Streptomyces</taxon>
    </lineage>
</organism>
<keyword evidence="1" id="KW-0472">Membrane</keyword>
<dbReference type="RefSeq" id="WP_078074186.1">
    <property type="nucleotide sequence ID" value="NZ_CP018047.1"/>
</dbReference>
<evidence type="ECO:0000313" key="2">
    <source>
        <dbReference type="EMBL" id="AQU65660.1"/>
    </source>
</evidence>
<dbReference type="OrthoDB" id="4118908at2"/>
<dbReference type="Proteomes" id="UP000189677">
    <property type="component" value="Chromosome"/>
</dbReference>
<feature type="transmembrane region" description="Helical" evidence="1">
    <location>
        <begin position="353"/>
        <end position="372"/>
    </location>
</feature>
<keyword evidence="1" id="KW-0812">Transmembrane</keyword>
<sequence length="373" mass="40526">MSDAPNDDALYAALTDADLLKALAPYLPKAGGAVADAGRLRDITRRQLVRCEVVRFTERREQVRRTAFGVEDLSALPLYEGAIADHSLPEPKGPGKLVLVRAGSVQLVLCPCDNGERQCDACTGRGWHACGCHNEPLLCDVCHNVTPCRECERQGRKPIRPSKARPAVKGPAATAPGAPRVTCARCDTPEAACPRCEGRGLTRCRHCDASGRETCEPCSGRGLGTHDVCGGKGSLTHWVEGRVVYANEPRSLSLPAPDWPDKVKERLRAADWQRHDVPTGGPVPTALVRAYRSDVRDHLAPQRGERSRQVTLRTTVLARVELADDPNRVYYVFPGAGRLEVVTALSDRLKQRLIAAGAVIVIVVVLILWLVAQ</sequence>
<protein>
    <submittedName>
        <fullName evidence="2">Uncharacterized protein</fullName>
    </submittedName>
</protein>
<keyword evidence="1" id="KW-1133">Transmembrane helix</keyword>
<dbReference type="EMBL" id="CP018047">
    <property type="protein sequence ID" value="AQU65660.1"/>
    <property type="molecule type" value="Genomic_DNA"/>
</dbReference>
<dbReference type="KEGG" id="snw:BBN63_04805"/>
<dbReference type="AlphaFoldDB" id="A0A1U9QNA1"/>
<evidence type="ECO:0000256" key="1">
    <source>
        <dbReference type="SAM" id="Phobius"/>
    </source>
</evidence>
<gene>
    <name evidence="2" type="ORF">BBN63_04805</name>
</gene>
<keyword evidence="3" id="KW-1185">Reference proteome</keyword>
<name>A0A1U9QNA1_STRNV</name>
<proteinExistence type="predicted"/>
<evidence type="ECO:0000313" key="3">
    <source>
        <dbReference type="Proteomes" id="UP000189677"/>
    </source>
</evidence>
<accession>A0A1U9QNA1</accession>
<reference evidence="2 3" key="1">
    <citation type="submission" date="2016-11" db="EMBL/GenBank/DDBJ databases">
        <title>Complete genome sequence of Streptomyces niveus SCSIO 3406.</title>
        <authorList>
            <person name="Zhu Q."/>
            <person name="Cheng W."/>
            <person name="Song Y."/>
            <person name="Li Q."/>
            <person name="Ju J."/>
        </authorList>
    </citation>
    <scope>NUCLEOTIDE SEQUENCE [LARGE SCALE GENOMIC DNA]</scope>
    <source>
        <strain evidence="2 3">SCSIO 3406</strain>
    </source>
</reference>